<name>A0ABW2GQU7_9ACTN</name>
<organism evidence="9 10">
    <name type="scientific">Catellatospora aurea</name>
    <dbReference type="NCBI Taxonomy" id="1337874"/>
    <lineage>
        <taxon>Bacteria</taxon>
        <taxon>Bacillati</taxon>
        <taxon>Actinomycetota</taxon>
        <taxon>Actinomycetes</taxon>
        <taxon>Micromonosporales</taxon>
        <taxon>Micromonosporaceae</taxon>
        <taxon>Catellatospora</taxon>
    </lineage>
</organism>
<feature type="region of interest" description="Disordered" evidence="6">
    <location>
        <begin position="703"/>
        <end position="745"/>
    </location>
</feature>
<keyword evidence="7" id="KW-0812">Transmembrane</keyword>
<dbReference type="EC" id="2.7.13.3" evidence="2"/>
<proteinExistence type="predicted"/>
<keyword evidence="4" id="KW-0808">Transferase</keyword>
<evidence type="ECO:0000256" key="5">
    <source>
        <dbReference type="ARBA" id="ARBA00022777"/>
    </source>
</evidence>
<dbReference type="InterPro" id="IPR050428">
    <property type="entry name" value="TCS_sensor_his_kinase"/>
</dbReference>
<keyword evidence="7" id="KW-1133">Transmembrane helix</keyword>
<gene>
    <name evidence="9" type="ORF">ACFQO7_04530</name>
</gene>
<dbReference type="SMART" id="SM00387">
    <property type="entry name" value="HATPase_c"/>
    <property type="match status" value="1"/>
</dbReference>
<evidence type="ECO:0000256" key="7">
    <source>
        <dbReference type="SAM" id="Phobius"/>
    </source>
</evidence>
<evidence type="ECO:0000256" key="3">
    <source>
        <dbReference type="ARBA" id="ARBA00022553"/>
    </source>
</evidence>
<dbReference type="SUPFAM" id="SSF55874">
    <property type="entry name" value="ATPase domain of HSP90 chaperone/DNA topoisomerase II/histidine kinase"/>
    <property type="match status" value="1"/>
</dbReference>
<protein>
    <recommendedName>
        <fullName evidence="2">histidine kinase</fullName>
        <ecNumber evidence="2">2.7.13.3</ecNumber>
    </recommendedName>
</protein>
<sequence length="837" mass="88737">MTDQGRRSGRATGAHRRTSPLRTRLWRVPTKLAAVLTVPLLGFLVVAGVQISDSVRTATDLDAFSHQVSLGDEITTLVHELQNERDRTVGMLVSLSAGGVPARDVAGLAPERTAVDRAAARWRTAAAELAAEAALAVPYRAAQDRLDEVARLRAGVAGGWLRAQAAFDAYSGVIASLHALLPTPADVGGDAALGRLVRGFSNLARAKELTAQIRGRLYMLCYGAAFESAPGARIAQARAQRQAALAGFRADADPAQVARFEDVVAGQAVRNANRLAETIVAADPEAGVDPQQWWSASTTELEQLRTVEQDLLADASEAVAAASGSQWLTTLFGSLVTIVLLLAALLMSIVIGRNMASTLRSLRAQALLVAEVALPSVIEQLRLAPTAAPPVHVEPIVVGSQDEVAEVAEAFTAVHLSAVRLAAEQASMRRNVNEIFIKLSRRSQTLVERQLQLLDTMESAEVDPDKLGNLFRLDHLAARLRRNDENLLVLAGGDTARHWNRPKDLNTIVLAATAEVEHYQRVHHDTPDGVFVVGHAVADVVNLLAELLENGTAFSPPDTTVQVRGHALDDGSAELVVADDGIGMSAQLLAEANQQVSEPVSIDTSAAERMGLVVVGHLARRHGITVQLTSGIRGVTVRVVLPEALIAPAPTDELGTTPPEAETGEAALSSLRRRVPTRSEDVLAPERRTPSIWWNRDAGEHAVATPAAESEPQPPTLTKAGLPARTRRSVPEAAQAVTTRYEADPDALGDTLTRLYAGVRRAEAEDAAGSDPVPSAVPAPRTSPEAATASETAPEPPAATEQPAPTEPTAPTGPEPEQDDAEGRTEAERQLTQPAGK</sequence>
<evidence type="ECO:0000256" key="1">
    <source>
        <dbReference type="ARBA" id="ARBA00000085"/>
    </source>
</evidence>
<dbReference type="Pfam" id="PF08376">
    <property type="entry name" value="NIT"/>
    <property type="match status" value="1"/>
</dbReference>
<dbReference type="PANTHER" id="PTHR45436">
    <property type="entry name" value="SENSOR HISTIDINE KINASE YKOH"/>
    <property type="match status" value="1"/>
</dbReference>
<comment type="catalytic activity">
    <reaction evidence="1">
        <text>ATP + protein L-histidine = ADP + protein N-phospho-L-histidine.</text>
        <dbReference type="EC" id="2.7.13.3"/>
    </reaction>
</comment>
<dbReference type="InterPro" id="IPR036890">
    <property type="entry name" value="HATPase_C_sf"/>
</dbReference>
<keyword evidence="7" id="KW-0472">Membrane</keyword>
<dbReference type="Pfam" id="PF02518">
    <property type="entry name" value="HATPase_c"/>
    <property type="match status" value="1"/>
</dbReference>
<feature type="domain" description="Histidine kinase/HSP90-like ATPase" evidence="8">
    <location>
        <begin position="535"/>
        <end position="645"/>
    </location>
</feature>
<dbReference type="PANTHER" id="PTHR45436:SF5">
    <property type="entry name" value="SENSOR HISTIDINE KINASE TRCS"/>
    <property type="match status" value="1"/>
</dbReference>
<evidence type="ECO:0000313" key="9">
    <source>
        <dbReference type="EMBL" id="MFC7241743.1"/>
    </source>
</evidence>
<comment type="caution">
    <text evidence="9">The sequence shown here is derived from an EMBL/GenBank/DDBJ whole genome shotgun (WGS) entry which is preliminary data.</text>
</comment>
<dbReference type="RefSeq" id="WP_376805189.1">
    <property type="nucleotide sequence ID" value="NZ_JBHTAC010000003.1"/>
</dbReference>
<reference evidence="10" key="1">
    <citation type="journal article" date="2019" name="Int. J. Syst. Evol. Microbiol.">
        <title>The Global Catalogue of Microorganisms (GCM) 10K type strain sequencing project: providing services to taxonomists for standard genome sequencing and annotation.</title>
        <authorList>
            <consortium name="The Broad Institute Genomics Platform"/>
            <consortium name="The Broad Institute Genome Sequencing Center for Infectious Disease"/>
            <person name="Wu L."/>
            <person name="Ma J."/>
        </authorList>
    </citation>
    <scope>NUCLEOTIDE SEQUENCE [LARGE SCALE GENOMIC DNA]</scope>
    <source>
        <strain evidence="10">CGMCC 1.9106</strain>
    </source>
</reference>
<evidence type="ECO:0000256" key="4">
    <source>
        <dbReference type="ARBA" id="ARBA00022679"/>
    </source>
</evidence>
<keyword evidence="5" id="KW-0418">Kinase</keyword>
<evidence type="ECO:0000259" key="8">
    <source>
        <dbReference type="SMART" id="SM00387"/>
    </source>
</evidence>
<dbReference type="Proteomes" id="UP001596392">
    <property type="component" value="Unassembled WGS sequence"/>
</dbReference>
<keyword evidence="3" id="KW-0597">Phosphoprotein</keyword>
<accession>A0ABW2GQU7</accession>
<keyword evidence="10" id="KW-1185">Reference proteome</keyword>
<evidence type="ECO:0000256" key="2">
    <source>
        <dbReference type="ARBA" id="ARBA00012438"/>
    </source>
</evidence>
<dbReference type="InterPro" id="IPR003594">
    <property type="entry name" value="HATPase_dom"/>
</dbReference>
<feature type="transmembrane region" description="Helical" evidence="7">
    <location>
        <begin position="327"/>
        <end position="351"/>
    </location>
</feature>
<evidence type="ECO:0000256" key="6">
    <source>
        <dbReference type="SAM" id="MobiDB-lite"/>
    </source>
</evidence>
<feature type="compositionally biased region" description="Pro residues" evidence="6">
    <location>
        <begin position="805"/>
        <end position="814"/>
    </location>
</feature>
<evidence type="ECO:0000313" key="10">
    <source>
        <dbReference type="Proteomes" id="UP001596392"/>
    </source>
</evidence>
<feature type="compositionally biased region" description="Low complexity" evidence="6">
    <location>
        <begin position="782"/>
        <end position="804"/>
    </location>
</feature>
<dbReference type="EMBL" id="JBHTAC010000003">
    <property type="protein sequence ID" value="MFC7241743.1"/>
    <property type="molecule type" value="Genomic_DNA"/>
</dbReference>
<dbReference type="Gene3D" id="3.30.565.10">
    <property type="entry name" value="Histidine kinase-like ATPase, C-terminal domain"/>
    <property type="match status" value="1"/>
</dbReference>
<dbReference type="InterPro" id="IPR013587">
    <property type="entry name" value="Nitrate/nitrite_sensing"/>
</dbReference>
<feature type="region of interest" description="Disordered" evidence="6">
    <location>
        <begin position="650"/>
        <end position="683"/>
    </location>
</feature>
<feature type="region of interest" description="Disordered" evidence="6">
    <location>
        <begin position="763"/>
        <end position="837"/>
    </location>
</feature>